<dbReference type="Proteomes" id="UP000789375">
    <property type="component" value="Unassembled WGS sequence"/>
</dbReference>
<organism evidence="2 3">
    <name type="scientific">Funneliformis mosseae</name>
    <name type="common">Endomycorrhizal fungus</name>
    <name type="synonym">Glomus mosseae</name>
    <dbReference type="NCBI Taxonomy" id="27381"/>
    <lineage>
        <taxon>Eukaryota</taxon>
        <taxon>Fungi</taxon>
        <taxon>Fungi incertae sedis</taxon>
        <taxon>Mucoromycota</taxon>
        <taxon>Glomeromycotina</taxon>
        <taxon>Glomeromycetes</taxon>
        <taxon>Glomerales</taxon>
        <taxon>Glomeraceae</taxon>
        <taxon>Funneliformis</taxon>
    </lineage>
</organism>
<sequence>MEIDYLLRTDAPSTASANRKNQARKSKQRTKIDGIIHHPTYNIELCSLEAARSFIKRYNDEELNKASHLDSLKAIVRIENDLKALGFIEQKTPKKDDFKEDPLISEI</sequence>
<gene>
    <name evidence="2" type="ORF">FMOSSE_LOCUS3581</name>
</gene>
<feature type="region of interest" description="Disordered" evidence="1">
    <location>
        <begin position="1"/>
        <end position="29"/>
    </location>
</feature>
<comment type="caution">
    <text evidence="2">The sequence shown here is derived from an EMBL/GenBank/DDBJ whole genome shotgun (WGS) entry which is preliminary data.</text>
</comment>
<name>A0A9N8ZGS1_FUNMO</name>
<evidence type="ECO:0000313" key="2">
    <source>
        <dbReference type="EMBL" id="CAG8491909.1"/>
    </source>
</evidence>
<dbReference type="AlphaFoldDB" id="A0A9N8ZGS1"/>
<reference evidence="2" key="1">
    <citation type="submission" date="2021-06" db="EMBL/GenBank/DDBJ databases">
        <authorList>
            <person name="Kallberg Y."/>
            <person name="Tangrot J."/>
            <person name="Rosling A."/>
        </authorList>
    </citation>
    <scope>NUCLEOTIDE SEQUENCE</scope>
    <source>
        <strain evidence="2">87-6 pot B 2015</strain>
    </source>
</reference>
<protein>
    <submittedName>
        <fullName evidence="2">8802_t:CDS:1</fullName>
    </submittedName>
</protein>
<feature type="compositionally biased region" description="Polar residues" evidence="1">
    <location>
        <begin position="11"/>
        <end position="20"/>
    </location>
</feature>
<keyword evidence="3" id="KW-1185">Reference proteome</keyword>
<evidence type="ECO:0000313" key="3">
    <source>
        <dbReference type="Proteomes" id="UP000789375"/>
    </source>
</evidence>
<dbReference type="EMBL" id="CAJVPP010000542">
    <property type="protein sequence ID" value="CAG8491909.1"/>
    <property type="molecule type" value="Genomic_DNA"/>
</dbReference>
<evidence type="ECO:0000256" key="1">
    <source>
        <dbReference type="SAM" id="MobiDB-lite"/>
    </source>
</evidence>
<proteinExistence type="predicted"/>
<accession>A0A9N8ZGS1</accession>